<dbReference type="InterPro" id="IPR028883">
    <property type="entry name" value="tRNA_aden_deaminase"/>
</dbReference>
<dbReference type="Pfam" id="PF14437">
    <property type="entry name" value="MafB19-deam"/>
    <property type="match status" value="1"/>
</dbReference>
<evidence type="ECO:0000313" key="11">
    <source>
        <dbReference type="Proteomes" id="UP001519342"/>
    </source>
</evidence>
<dbReference type="InterPro" id="IPR058535">
    <property type="entry name" value="MafB19-deam"/>
</dbReference>
<evidence type="ECO:0000256" key="2">
    <source>
        <dbReference type="ARBA" id="ARBA00011738"/>
    </source>
</evidence>
<dbReference type="CDD" id="cd01285">
    <property type="entry name" value="nucleoside_deaminase"/>
    <property type="match status" value="1"/>
</dbReference>
<evidence type="ECO:0000256" key="3">
    <source>
        <dbReference type="ARBA" id="ARBA00022694"/>
    </source>
</evidence>
<dbReference type="PROSITE" id="PS51747">
    <property type="entry name" value="CYT_DCMP_DEAMINASES_2"/>
    <property type="match status" value="1"/>
</dbReference>
<evidence type="ECO:0000256" key="1">
    <source>
        <dbReference type="ARBA" id="ARBA00010669"/>
    </source>
</evidence>
<evidence type="ECO:0000313" key="10">
    <source>
        <dbReference type="EMBL" id="MBP1926251.1"/>
    </source>
</evidence>
<organism evidence="10 11">
    <name type="scientific">Sedimentibacter acidaminivorans</name>
    <dbReference type="NCBI Taxonomy" id="913099"/>
    <lineage>
        <taxon>Bacteria</taxon>
        <taxon>Bacillati</taxon>
        <taxon>Bacillota</taxon>
        <taxon>Tissierellia</taxon>
        <taxon>Sedimentibacter</taxon>
    </lineage>
</organism>
<dbReference type="PANTHER" id="PTHR11079">
    <property type="entry name" value="CYTOSINE DEAMINASE FAMILY MEMBER"/>
    <property type="match status" value="1"/>
</dbReference>
<evidence type="ECO:0000256" key="7">
    <source>
        <dbReference type="ARBA" id="ARBA00048045"/>
    </source>
</evidence>
<protein>
    <recommendedName>
        <fullName evidence="8">tRNA-specific adenosine deaminase</fullName>
        <ecNumber evidence="8">3.5.4.33</ecNumber>
    </recommendedName>
</protein>
<comment type="subunit">
    <text evidence="2 8">Homodimer.</text>
</comment>
<feature type="binding site" evidence="8">
    <location>
        <position position="81"/>
    </location>
    <ligand>
        <name>Zn(2+)</name>
        <dbReference type="ChEBI" id="CHEBI:29105"/>
        <note>catalytic</note>
    </ligand>
</feature>
<evidence type="ECO:0000259" key="9">
    <source>
        <dbReference type="PROSITE" id="PS51747"/>
    </source>
</evidence>
<feature type="binding site" evidence="8">
    <location>
        <position position="51"/>
    </location>
    <ligand>
        <name>Zn(2+)</name>
        <dbReference type="ChEBI" id="CHEBI:29105"/>
        <note>catalytic</note>
    </ligand>
</feature>
<dbReference type="NCBIfam" id="NF008113">
    <property type="entry name" value="PRK10860.1"/>
    <property type="match status" value="1"/>
</dbReference>
<dbReference type="PANTHER" id="PTHR11079:SF202">
    <property type="entry name" value="TRNA-SPECIFIC ADENOSINE DEAMINASE"/>
    <property type="match status" value="1"/>
</dbReference>
<comment type="function">
    <text evidence="8">Catalyzes the deamination of adenosine to inosine at the wobble position 34 of tRNA(Arg2).</text>
</comment>
<reference evidence="10 11" key="1">
    <citation type="submission" date="2021-03" db="EMBL/GenBank/DDBJ databases">
        <title>Genomic Encyclopedia of Type Strains, Phase IV (KMG-IV): sequencing the most valuable type-strain genomes for metagenomic binning, comparative biology and taxonomic classification.</title>
        <authorList>
            <person name="Goeker M."/>
        </authorList>
    </citation>
    <scope>NUCLEOTIDE SEQUENCE [LARGE SCALE GENOMIC DNA]</scope>
    <source>
        <strain evidence="10 11">DSM 24004</strain>
    </source>
</reference>
<dbReference type="Proteomes" id="UP001519342">
    <property type="component" value="Unassembled WGS sequence"/>
</dbReference>
<comment type="similarity">
    <text evidence="1">Belongs to the cytidine and deoxycytidylate deaminase family. ADAT2 subfamily.</text>
</comment>
<name>A0ABS4GEY1_9FIRM</name>
<dbReference type="EMBL" id="JAGGKS010000006">
    <property type="protein sequence ID" value="MBP1926251.1"/>
    <property type="molecule type" value="Genomic_DNA"/>
</dbReference>
<accession>A0ABS4GEY1</accession>
<feature type="active site" description="Proton donor" evidence="8">
    <location>
        <position position="53"/>
    </location>
</feature>
<dbReference type="EC" id="3.5.4.33" evidence="8"/>
<feature type="domain" description="CMP/dCMP-type deaminase" evidence="9">
    <location>
        <begin position="1"/>
        <end position="111"/>
    </location>
</feature>
<dbReference type="PROSITE" id="PS00903">
    <property type="entry name" value="CYT_DCMP_DEAMINASES_1"/>
    <property type="match status" value="1"/>
</dbReference>
<comment type="catalytic activity">
    <reaction evidence="7 8">
        <text>adenosine(34) in tRNA + H2O + H(+) = inosine(34) in tRNA + NH4(+)</text>
        <dbReference type="Rhea" id="RHEA:43168"/>
        <dbReference type="Rhea" id="RHEA-COMP:10373"/>
        <dbReference type="Rhea" id="RHEA-COMP:10374"/>
        <dbReference type="ChEBI" id="CHEBI:15377"/>
        <dbReference type="ChEBI" id="CHEBI:15378"/>
        <dbReference type="ChEBI" id="CHEBI:28938"/>
        <dbReference type="ChEBI" id="CHEBI:74411"/>
        <dbReference type="ChEBI" id="CHEBI:82852"/>
        <dbReference type="EC" id="3.5.4.33"/>
    </reaction>
</comment>
<sequence length="155" mass="17381">MDNYFMKEAICEALKAYELKEIPIGAVIVKNEEIVGRGYNLKETLKDATLHAEILAIKDACKNLGGWRLPGCTMYVTLEPCAMCAGALVNARVERLVIGTRDHKTGACGSILNIVQMQNLNHQITVEFGILGDECSNMLKRFFSELRKNKNIKYR</sequence>
<keyword evidence="11" id="KW-1185">Reference proteome</keyword>
<evidence type="ECO:0000256" key="5">
    <source>
        <dbReference type="ARBA" id="ARBA00022801"/>
    </source>
</evidence>
<proteinExistence type="inferred from homology"/>
<keyword evidence="4 8" id="KW-0479">Metal-binding</keyword>
<keyword evidence="5 8" id="KW-0378">Hydrolase</keyword>
<dbReference type="SUPFAM" id="SSF53927">
    <property type="entry name" value="Cytidine deaminase-like"/>
    <property type="match status" value="1"/>
</dbReference>
<comment type="caution">
    <text evidence="10">The sequence shown here is derived from an EMBL/GenBank/DDBJ whole genome shotgun (WGS) entry which is preliminary data.</text>
</comment>
<dbReference type="InterPro" id="IPR016192">
    <property type="entry name" value="APOBEC/CMP_deaminase_Zn-bd"/>
</dbReference>
<dbReference type="GO" id="GO:0052717">
    <property type="term" value="F:tRNA-specific adenosine-34 deaminase activity"/>
    <property type="evidence" value="ECO:0007669"/>
    <property type="project" value="UniProtKB-EC"/>
</dbReference>
<dbReference type="HAMAP" id="MF_00972">
    <property type="entry name" value="tRNA_aden_deaminase"/>
    <property type="match status" value="1"/>
</dbReference>
<comment type="cofactor">
    <cofactor evidence="8">
        <name>Zn(2+)</name>
        <dbReference type="ChEBI" id="CHEBI:29105"/>
    </cofactor>
    <text evidence="8">Binds 1 zinc ion per subunit.</text>
</comment>
<keyword evidence="6 8" id="KW-0862">Zinc</keyword>
<gene>
    <name evidence="8" type="primary">tadA</name>
    <name evidence="10" type="ORF">J2Z76_002116</name>
</gene>
<feature type="binding site" evidence="8">
    <location>
        <position position="84"/>
    </location>
    <ligand>
        <name>Zn(2+)</name>
        <dbReference type="ChEBI" id="CHEBI:29105"/>
        <note>catalytic</note>
    </ligand>
</feature>
<evidence type="ECO:0000256" key="8">
    <source>
        <dbReference type="HAMAP-Rule" id="MF_00972"/>
    </source>
</evidence>
<evidence type="ECO:0000256" key="6">
    <source>
        <dbReference type="ARBA" id="ARBA00022833"/>
    </source>
</evidence>
<evidence type="ECO:0000256" key="4">
    <source>
        <dbReference type="ARBA" id="ARBA00022723"/>
    </source>
</evidence>
<dbReference type="InterPro" id="IPR002125">
    <property type="entry name" value="CMP_dCMP_dom"/>
</dbReference>
<keyword evidence="3 8" id="KW-0819">tRNA processing</keyword>
<dbReference type="RefSeq" id="WP_209511989.1">
    <property type="nucleotide sequence ID" value="NZ_JAGGKS010000006.1"/>
</dbReference>
<dbReference type="InterPro" id="IPR016193">
    <property type="entry name" value="Cytidine_deaminase-like"/>
</dbReference>
<dbReference type="Gene3D" id="3.40.140.10">
    <property type="entry name" value="Cytidine Deaminase, domain 2"/>
    <property type="match status" value="1"/>
</dbReference>